<proteinExistence type="predicted"/>
<name>A0A9P0GZN0_DIABA</name>
<reference evidence="2" key="1">
    <citation type="submission" date="2022-01" db="EMBL/GenBank/DDBJ databases">
        <authorList>
            <person name="King R."/>
        </authorList>
    </citation>
    <scope>NUCLEOTIDE SEQUENCE</scope>
</reference>
<dbReference type="Proteomes" id="UP001153709">
    <property type="component" value="Chromosome 6"/>
</dbReference>
<dbReference type="EMBL" id="OU898281">
    <property type="protein sequence ID" value="CAH1282380.1"/>
    <property type="molecule type" value="Genomic_DNA"/>
</dbReference>
<feature type="compositionally biased region" description="Basic and acidic residues" evidence="1">
    <location>
        <begin position="117"/>
        <end position="126"/>
    </location>
</feature>
<dbReference type="OrthoDB" id="6774326at2759"/>
<dbReference type="AlphaFoldDB" id="A0A9P0GZN0"/>
<evidence type="ECO:0000313" key="2">
    <source>
        <dbReference type="EMBL" id="CAH1282380.1"/>
    </source>
</evidence>
<accession>A0A9P0GZN0</accession>
<keyword evidence="3" id="KW-1185">Reference proteome</keyword>
<evidence type="ECO:0000313" key="3">
    <source>
        <dbReference type="Proteomes" id="UP001153709"/>
    </source>
</evidence>
<evidence type="ECO:0000256" key="1">
    <source>
        <dbReference type="SAM" id="MobiDB-lite"/>
    </source>
</evidence>
<feature type="region of interest" description="Disordered" evidence="1">
    <location>
        <begin position="164"/>
        <end position="197"/>
    </location>
</feature>
<protein>
    <submittedName>
        <fullName evidence="2">Uncharacterized protein</fullName>
    </submittedName>
</protein>
<organism evidence="2 3">
    <name type="scientific">Diabrotica balteata</name>
    <name type="common">Banded cucumber beetle</name>
    <dbReference type="NCBI Taxonomy" id="107213"/>
    <lineage>
        <taxon>Eukaryota</taxon>
        <taxon>Metazoa</taxon>
        <taxon>Ecdysozoa</taxon>
        <taxon>Arthropoda</taxon>
        <taxon>Hexapoda</taxon>
        <taxon>Insecta</taxon>
        <taxon>Pterygota</taxon>
        <taxon>Neoptera</taxon>
        <taxon>Endopterygota</taxon>
        <taxon>Coleoptera</taxon>
        <taxon>Polyphaga</taxon>
        <taxon>Cucujiformia</taxon>
        <taxon>Chrysomeloidea</taxon>
        <taxon>Chrysomelidae</taxon>
        <taxon>Galerucinae</taxon>
        <taxon>Diabroticina</taxon>
        <taxon>Diabroticites</taxon>
        <taxon>Diabrotica</taxon>
    </lineage>
</organism>
<sequence length="197" mass="22465">MTACCPEECKIGTSFFYKMLVSIKQIQSLNNKPDGVSLEELAKHMEETYCLSGDIRSQLEHSLSIAQESRLLIKKKKYYSLICPAANIHLIPTQCVKAKLEKIEHSFSENKHRKRVNTREHIETKNSTKRKRNNNEGKRRSKRKPENDCQCSDNEECLELGMSHSQSSMTLPSKSCLRYNSNRPAAYSDTSSDSGDS</sequence>
<gene>
    <name evidence="2" type="ORF">DIABBA_LOCUS10001</name>
</gene>
<feature type="region of interest" description="Disordered" evidence="1">
    <location>
        <begin position="107"/>
        <end position="151"/>
    </location>
</feature>